<reference evidence="2" key="1">
    <citation type="submission" date="2022-12" db="EMBL/GenBank/DDBJ databases">
        <title>Vibrio parahaemolyticus become highly virulent by producing novel Tc toxins.</title>
        <authorList>
            <person name="Yang F."/>
            <person name="You Y."/>
            <person name="Lai Q."/>
            <person name="Xu L."/>
            <person name="Li F."/>
        </authorList>
    </citation>
    <scope>NUCLEOTIDE SEQUENCE</scope>
    <source>
        <strain evidence="2">Vp-HL-202005</strain>
    </source>
</reference>
<dbReference type="EMBL" id="CP114194">
    <property type="protein sequence ID" value="WAT89039.1"/>
    <property type="molecule type" value="Genomic_DNA"/>
</dbReference>
<name>A0AA47L587_VIBPH</name>
<gene>
    <name evidence="2" type="ORF">O1Q84_10270</name>
</gene>
<evidence type="ECO:0000313" key="2">
    <source>
        <dbReference type="EMBL" id="WAT89039.1"/>
    </source>
</evidence>
<evidence type="ECO:0000313" key="3">
    <source>
        <dbReference type="Proteomes" id="UP001156560"/>
    </source>
</evidence>
<dbReference type="InterPro" id="IPR041519">
    <property type="entry name" value="HEPN_RiboL-PSP"/>
</dbReference>
<evidence type="ECO:0000259" key="1">
    <source>
        <dbReference type="Pfam" id="PF18735"/>
    </source>
</evidence>
<feature type="domain" description="RiboL-PSP-HEPN" evidence="1">
    <location>
        <begin position="51"/>
        <end position="213"/>
    </location>
</feature>
<dbReference type="AlphaFoldDB" id="A0AA47L587"/>
<accession>A0AA47L587</accession>
<protein>
    <submittedName>
        <fullName evidence="2">HEPN domain-containing protein</fullName>
    </submittedName>
</protein>
<dbReference type="Pfam" id="PF18735">
    <property type="entry name" value="HEPN_RiboL-PSP"/>
    <property type="match status" value="1"/>
</dbReference>
<dbReference type="Proteomes" id="UP001156560">
    <property type="component" value="Chromosome 1"/>
</dbReference>
<organism evidence="2 3">
    <name type="scientific">Vibrio parahaemolyticus</name>
    <dbReference type="NCBI Taxonomy" id="670"/>
    <lineage>
        <taxon>Bacteria</taxon>
        <taxon>Pseudomonadati</taxon>
        <taxon>Pseudomonadota</taxon>
        <taxon>Gammaproteobacteria</taxon>
        <taxon>Vibrionales</taxon>
        <taxon>Vibrionaceae</taxon>
        <taxon>Vibrio</taxon>
    </lineage>
</organism>
<sequence length="215" mass="24690">MAVLVQSLVFVIMAQWFRLGGGVVHPLTQRYMNKENYMSQAKNDFELAISDSEELIACYDSLNHCDSASRPPEVLKRASLIMTLTAWETYVEDIATELINNKYGMVMGSQIGNVITGRLNEHLKTFNNPDSKKTKDLFQEFFGLDVTESWVWGNFHTAKDTRTALNSWLRKRGEAVHRAHTDKQSSHIIKRDEVDKCIRFFRELVAVTDKKLSEI</sequence>
<dbReference type="RefSeq" id="WP_267391287.1">
    <property type="nucleotide sequence ID" value="NZ_CP114194.1"/>
</dbReference>
<proteinExistence type="predicted"/>